<feature type="domain" description="CBS" evidence="3">
    <location>
        <begin position="9"/>
        <end position="66"/>
    </location>
</feature>
<accession>A0A150WNK5</accession>
<dbReference type="PROSITE" id="PS51371">
    <property type="entry name" value="CBS"/>
    <property type="match status" value="2"/>
</dbReference>
<feature type="domain" description="CBS" evidence="3">
    <location>
        <begin position="70"/>
        <end position="127"/>
    </location>
</feature>
<dbReference type="Proteomes" id="UP000075320">
    <property type="component" value="Unassembled WGS sequence"/>
</dbReference>
<dbReference type="EMBL" id="LUKE01000001">
    <property type="protein sequence ID" value="KYG66062.1"/>
    <property type="molecule type" value="Genomic_DNA"/>
</dbReference>
<comment type="caution">
    <text evidence="4">The sequence shown here is derived from an EMBL/GenBank/DDBJ whole genome shotgun (WGS) entry which is preliminary data.</text>
</comment>
<dbReference type="InterPro" id="IPR046342">
    <property type="entry name" value="CBS_dom_sf"/>
</dbReference>
<dbReference type="InterPro" id="IPR051257">
    <property type="entry name" value="Diverse_CBS-Domain"/>
</dbReference>
<gene>
    <name evidence="4" type="ORF">AZI86_03070</name>
</gene>
<dbReference type="PANTHER" id="PTHR43080:SF2">
    <property type="entry name" value="CBS DOMAIN-CONTAINING PROTEIN"/>
    <property type="match status" value="1"/>
</dbReference>
<evidence type="ECO:0000256" key="1">
    <source>
        <dbReference type="ARBA" id="ARBA00023122"/>
    </source>
</evidence>
<organism evidence="4 5">
    <name type="scientific">Bdellovibrio bacteriovorus</name>
    <dbReference type="NCBI Taxonomy" id="959"/>
    <lineage>
        <taxon>Bacteria</taxon>
        <taxon>Pseudomonadati</taxon>
        <taxon>Bdellovibrionota</taxon>
        <taxon>Bdellovibrionia</taxon>
        <taxon>Bdellovibrionales</taxon>
        <taxon>Pseudobdellovibrionaceae</taxon>
        <taxon>Bdellovibrio</taxon>
    </lineage>
</organism>
<dbReference type="OrthoDB" id="9807125at2"/>
<evidence type="ECO:0000313" key="4">
    <source>
        <dbReference type="EMBL" id="KYG66062.1"/>
    </source>
</evidence>
<dbReference type="SUPFAM" id="SSF54631">
    <property type="entry name" value="CBS-domain pair"/>
    <property type="match status" value="1"/>
</dbReference>
<sequence length="154" mass="17141">MKMALKDHMTKKLITVSLNAPASEARRLMSNFWIRHLPVMDEQEDYIVGMISDRDLLGASSTETPVSKLMSSPIKTFDINTPIKAVVAAMLEEKISAFLITKHEDVVGIVTSEDMLVLLNEILGKDEADRWSIMELFSSPAIQRTAYTVSQAGI</sequence>
<protein>
    <submittedName>
        <fullName evidence="4">CBS domain-containing protein</fullName>
    </submittedName>
</protein>
<reference evidence="4 5" key="1">
    <citation type="submission" date="2016-03" db="EMBL/GenBank/DDBJ databases">
        <authorList>
            <person name="Ploux O."/>
        </authorList>
    </citation>
    <scope>NUCLEOTIDE SEQUENCE [LARGE SCALE GENOMIC DNA]</scope>
    <source>
        <strain evidence="4 5">R0</strain>
    </source>
</reference>
<dbReference type="InterPro" id="IPR000644">
    <property type="entry name" value="CBS_dom"/>
</dbReference>
<dbReference type="SMART" id="SM00116">
    <property type="entry name" value="CBS"/>
    <property type="match status" value="2"/>
</dbReference>
<dbReference type="Pfam" id="PF00571">
    <property type="entry name" value="CBS"/>
    <property type="match status" value="2"/>
</dbReference>
<name>A0A150WNK5_BDEBC</name>
<keyword evidence="5" id="KW-1185">Reference proteome</keyword>
<keyword evidence="1 2" id="KW-0129">CBS domain</keyword>
<dbReference type="RefSeq" id="WP_061833628.1">
    <property type="nucleotide sequence ID" value="NZ_LUKE01000001.1"/>
</dbReference>
<dbReference type="PANTHER" id="PTHR43080">
    <property type="entry name" value="CBS DOMAIN-CONTAINING PROTEIN CBSX3, MITOCHONDRIAL"/>
    <property type="match status" value="1"/>
</dbReference>
<evidence type="ECO:0000256" key="2">
    <source>
        <dbReference type="PROSITE-ProRule" id="PRU00703"/>
    </source>
</evidence>
<proteinExistence type="predicted"/>
<dbReference type="AlphaFoldDB" id="A0A150WNK5"/>
<evidence type="ECO:0000313" key="5">
    <source>
        <dbReference type="Proteomes" id="UP000075320"/>
    </source>
</evidence>
<evidence type="ECO:0000259" key="3">
    <source>
        <dbReference type="PROSITE" id="PS51371"/>
    </source>
</evidence>
<dbReference type="Gene3D" id="3.10.580.10">
    <property type="entry name" value="CBS-domain"/>
    <property type="match status" value="1"/>
</dbReference>